<dbReference type="SUPFAM" id="SSF55729">
    <property type="entry name" value="Acyl-CoA N-acyltransferases (Nat)"/>
    <property type="match status" value="1"/>
</dbReference>
<organism evidence="1 2">
    <name type="scientific">Ramlibacter cellulosilyticus</name>
    <dbReference type="NCBI Taxonomy" id="2764187"/>
    <lineage>
        <taxon>Bacteria</taxon>
        <taxon>Pseudomonadati</taxon>
        <taxon>Pseudomonadota</taxon>
        <taxon>Betaproteobacteria</taxon>
        <taxon>Burkholderiales</taxon>
        <taxon>Comamonadaceae</taxon>
        <taxon>Ramlibacter</taxon>
    </lineage>
</organism>
<dbReference type="Proteomes" id="UP000608513">
    <property type="component" value="Unassembled WGS sequence"/>
</dbReference>
<name>A0A923SB30_9BURK</name>
<gene>
    <name evidence="1" type="ORF">H8N03_10550</name>
</gene>
<dbReference type="Gene3D" id="3.40.630.30">
    <property type="match status" value="1"/>
</dbReference>
<evidence type="ECO:0000313" key="1">
    <source>
        <dbReference type="EMBL" id="MBC5783384.1"/>
    </source>
</evidence>
<protein>
    <submittedName>
        <fullName evidence="1">Uncharacterized protein</fullName>
    </submittedName>
</protein>
<dbReference type="AlphaFoldDB" id="A0A923SB30"/>
<reference evidence="1" key="1">
    <citation type="submission" date="2020-08" db="EMBL/GenBank/DDBJ databases">
        <title>Ramlibacter sp. USB13 16S ribosomal RNA gene genome sequencing and assembly.</title>
        <authorList>
            <person name="Kang M."/>
        </authorList>
    </citation>
    <scope>NUCLEOTIDE SEQUENCE</scope>
    <source>
        <strain evidence="1">USB13</strain>
    </source>
</reference>
<dbReference type="RefSeq" id="WP_187076118.1">
    <property type="nucleotide sequence ID" value="NZ_JACORT010000003.1"/>
</dbReference>
<dbReference type="InterPro" id="IPR016181">
    <property type="entry name" value="Acyl_CoA_acyltransferase"/>
</dbReference>
<keyword evidence="2" id="KW-1185">Reference proteome</keyword>
<proteinExistence type="predicted"/>
<accession>A0A923SB30</accession>
<dbReference type="EMBL" id="JACORT010000003">
    <property type="protein sequence ID" value="MBC5783384.1"/>
    <property type="molecule type" value="Genomic_DNA"/>
</dbReference>
<comment type="caution">
    <text evidence="1">The sequence shown here is derived from an EMBL/GenBank/DDBJ whole genome shotgun (WGS) entry which is preliminary data.</text>
</comment>
<sequence>MSTVAGDAAQAGRPRAASVRFVPTGAITPDLWDELWALTCRFYQADRAYVEEKLKGHQHIVLFRDRGDGTLVGMAAVQVDALQVQERRLLMIFTSHAIVDERYRGQNLLQRAGARSYLRCWLRYPLHRKYWVFDTFSYRSYLLLPRNMREFWPRRDRPTPGHEAAVMEAYGRLKYGESWRDGVIARSPRKKLLPQTASLTPELQRHPDLAFFASVNPGHAEGDMLLCLCPLSAANWWGIASRWAARAWRGRRGPA</sequence>
<evidence type="ECO:0000313" key="2">
    <source>
        <dbReference type="Proteomes" id="UP000608513"/>
    </source>
</evidence>